<evidence type="ECO:0000313" key="3">
    <source>
        <dbReference type="Proteomes" id="UP000335636"/>
    </source>
</evidence>
<evidence type="ECO:0000313" key="1">
    <source>
        <dbReference type="EMBL" id="KAF7483885.1"/>
    </source>
</evidence>
<protein>
    <submittedName>
        <fullName evidence="2">Uncharacterized protein</fullName>
    </submittedName>
</protein>
<dbReference type="Proteomes" id="UP000335636">
    <property type="component" value="Unassembled WGS sequence"/>
</dbReference>
<dbReference type="EMBL" id="WJEC01000322">
    <property type="protein sequence ID" value="KAF7483885.1"/>
    <property type="molecule type" value="Genomic_DNA"/>
</dbReference>
<sequence>MHLRRWKLGYYEQLPPMPKLFGTGIKMAAAPTENNYINFVKMIFIDDTLYFKAEDDGKI</sequence>
<dbReference type="EMBL" id="CABDUW010000082">
    <property type="protein sequence ID" value="VTJ57480.1"/>
    <property type="molecule type" value="Genomic_DNA"/>
</dbReference>
<dbReference type="Proteomes" id="UP000662637">
    <property type="component" value="Unassembled WGS sequence"/>
</dbReference>
<organism evidence="2 3">
    <name type="scientific">Marmota monax</name>
    <name type="common">Woodchuck</name>
    <dbReference type="NCBI Taxonomy" id="9995"/>
    <lineage>
        <taxon>Eukaryota</taxon>
        <taxon>Metazoa</taxon>
        <taxon>Chordata</taxon>
        <taxon>Craniata</taxon>
        <taxon>Vertebrata</taxon>
        <taxon>Euteleostomi</taxon>
        <taxon>Mammalia</taxon>
        <taxon>Eutheria</taxon>
        <taxon>Euarchontoglires</taxon>
        <taxon>Glires</taxon>
        <taxon>Rodentia</taxon>
        <taxon>Sciuromorpha</taxon>
        <taxon>Sciuridae</taxon>
        <taxon>Xerinae</taxon>
        <taxon>Marmotini</taxon>
        <taxon>Marmota</taxon>
    </lineage>
</organism>
<reference evidence="1" key="2">
    <citation type="submission" date="2020-08" db="EMBL/GenBank/DDBJ databases">
        <authorList>
            <person name="Shumante A."/>
            <person name="Zimin A.V."/>
            <person name="Puiu D."/>
            <person name="Salzberg S.L."/>
        </authorList>
    </citation>
    <scope>NUCLEOTIDE SEQUENCE</scope>
    <source>
        <strain evidence="1">WC2-LM</strain>
        <tissue evidence="1">Liver</tissue>
    </source>
</reference>
<proteinExistence type="predicted"/>
<name>A0A5E4AKI8_MARMO</name>
<keyword evidence="3" id="KW-1185">Reference proteome</keyword>
<accession>A0A5E4AKI8</accession>
<gene>
    <name evidence="1" type="ORF">GHT09_004679</name>
    <name evidence="2" type="ORF">MONAX_5E021913</name>
</gene>
<evidence type="ECO:0000313" key="2">
    <source>
        <dbReference type="EMBL" id="VTJ57480.1"/>
    </source>
</evidence>
<reference evidence="2 3" key="1">
    <citation type="submission" date="2019-04" db="EMBL/GenBank/DDBJ databases">
        <authorList>
            <person name="Alioto T."/>
            <person name="Alioto T."/>
        </authorList>
    </citation>
    <scope>NUCLEOTIDE SEQUENCE [LARGE SCALE GENOMIC DNA]</scope>
</reference>
<dbReference type="AlphaFoldDB" id="A0A5E4AKI8"/>